<evidence type="ECO:0000256" key="1">
    <source>
        <dbReference type="SAM" id="MobiDB-lite"/>
    </source>
</evidence>
<comment type="caution">
    <text evidence="2">The sequence shown here is derived from an EMBL/GenBank/DDBJ whole genome shotgun (WGS) entry which is preliminary data.</text>
</comment>
<feature type="region of interest" description="Disordered" evidence="1">
    <location>
        <begin position="618"/>
        <end position="656"/>
    </location>
</feature>
<evidence type="ECO:0000313" key="3">
    <source>
        <dbReference type="Proteomes" id="UP000028837"/>
    </source>
</evidence>
<dbReference type="VEuPathDB" id="ToxoDB:TGDOM2_254230"/>
<evidence type="ECO:0000313" key="2">
    <source>
        <dbReference type="EMBL" id="KFG35487.1"/>
    </source>
</evidence>
<feature type="compositionally biased region" description="Basic and acidic residues" evidence="1">
    <location>
        <begin position="76"/>
        <end position="95"/>
    </location>
</feature>
<feature type="compositionally biased region" description="Basic and acidic residues" evidence="1">
    <location>
        <begin position="618"/>
        <end position="642"/>
    </location>
</feature>
<dbReference type="EMBL" id="AHZU02001163">
    <property type="protein sequence ID" value="KFG35487.1"/>
    <property type="molecule type" value="Genomic_DNA"/>
</dbReference>
<sequence>MSRRLGLLLEIRGQQRCSSEALRRRTGFPLSSPSRLQLSPPSPQDTRLPCWRLASLATVWGVSPHAAVGAGSSREQTLHRDRAKGASSRRLRESVEEAAEENSPEVSLPRMQMRVSPSANPSSPLCPPARERLEDVFRSASPQSPSVCRLSSSLSASFSPCFAPFCSRPVSGSFSSFSSQRRSLSSAGVVPALTAGASPCAAACLPGREPHGASVAFFSLSRRTLAPQWFSAVLGKLQGVVQRSDAARQSVHQGATAAADSMRELGLLGAASAIEQKASAFFSRLTDVQQRQLEKQGLLASRFYRFLVISLMEKEGTFTYYDFYVWRKGCLAYLKAAEEEMQGIVGKSARKLADLGWEKLRPSTSPEFKEMELHLKILSHFTPEELSRDTAEHFTSAAIKNIAKAAETSVKNVKNVLLGHAIALTDRTWYMRLMEMQRPIPQSVEDYLLLAETDRPYMIRLPYGEKFYNYELEEALAKKRASERHKSQRDVPRLGRKQHRIRRLFVPNARVAFDRWARIPHARLDAYGNFLYRLNQPAKGAAAVARAAEREKLRVEMSENAEFYSDAALSASRITLNNLPPGAFRRRTGMQRKSGEIHHVAPPRDPVLRELFAAAIQREKDEKRNRERRAQEDAAAAEKKDANAPQTPWGTHSIWG</sequence>
<reference evidence="2 3" key="1">
    <citation type="submission" date="2014-02" db="EMBL/GenBank/DDBJ databases">
        <authorList>
            <person name="Sibley D."/>
            <person name="Venepally P."/>
            <person name="Karamycheva S."/>
            <person name="Hadjithomas M."/>
            <person name="Khan A."/>
            <person name="Brunk B."/>
            <person name="Roos D."/>
            <person name="Caler E."/>
            <person name="Lorenzi H."/>
        </authorList>
    </citation>
    <scope>NUCLEOTIDE SEQUENCE [LARGE SCALE GENOMIC DNA]</scope>
    <source>
        <strain evidence="2 3">GAB2-2007-GAL-DOM2</strain>
    </source>
</reference>
<dbReference type="AlphaFoldDB" id="A0A086JTL9"/>
<gene>
    <name evidence="2" type="ORF">TGDOM2_254230</name>
</gene>
<feature type="region of interest" description="Disordered" evidence="1">
    <location>
        <begin position="67"/>
        <end position="126"/>
    </location>
</feature>
<dbReference type="Proteomes" id="UP000028837">
    <property type="component" value="Unassembled WGS sequence"/>
</dbReference>
<feature type="compositionally biased region" description="Low complexity" evidence="1">
    <location>
        <begin position="29"/>
        <end position="39"/>
    </location>
</feature>
<dbReference type="OrthoDB" id="354403at2759"/>
<proteinExistence type="predicted"/>
<feature type="region of interest" description="Disordered" evidence="1">
    <location>
        <begin position="20"/>
        <end position="44"/>
    </location>
</feature>
<name>A0A086JTL9_TOXGO</name>
<organism evidence="2 3">
    <name type="scientific">Toxoplasma gondii GAB2-2007-GAL-DOM2</name>
    <dbReference type="NCBI Taxonomy" id="1130820"/>
    <lineage>
        <taxon>Eukaryota</taxon>
        <taxon>Sar</taxon>
        <taxon>Alveolata</taxon>
        <taxon>Apicomplexa</taxon>
        <taxon>Conoidasida</taxon>
        <taxon>Coccidia</taxon>
        <taxon>Eucoccidiorida</taxon>
        <taxon>Eimeriorina</taxon>
        <taxon>Sarcocystidae</taxon>
        <taxon>Toxoplasma</taxon>
    </lineage>
</organism>
<accession>A0A086JTL9</accession>
<protein>
    <submittedName>
        <fullName evidence="2">Uncharacterized protein</fullName>
    </submittedName>
</protein>